<feature type="transmembrane region" description="Helical" evidence="1">
    <location>
        <begin position="77"/>
        <end position="99"/>
    </location>
</feature>
<keyword evidence="1" id="KW-0812">Transmembrane</keyword>
<keyword evidence="1" id="KW-1133">Transmembrane helix</keyword>
<name>A0ABW3L2V6_9BACI</name>
<protein>
    <submittedName>
        <fullName evidence="2">Uncharacterized protein</fullName>
    </submittedName>
</protein>
<evidence type="ECO:0000256" key="1">
    <source>
        <dbReference type="SAM" id="Phobius"/>
    </source>
</evidence>
<proteinExistence type="predicted"/>
<reference evidence="3" key="1">
    <citation type="journal article" date="2019" name="Int. J. Syst. Evol. Microbiol.">
        <title>The Global Catalogue of Microorganisms (GCM) 10K type strain sequencing project: providing services to taxonomists for standard genome sequencing and annotation.</title>
        <authorList>
            <consortium name="The Broad Institute Genomics Platform"/>
            <consortium name="The Broad Institute Genome Sequencing Center for Infectious Disease"/>
            <person name="Wu L."/>
            <person name="Ma J."/>
        </authorList>
    </citation>
    <scope>NUCLEOTIDE SEQUENCE [LARGE SCALE GENOMIC DNA]</scope>
    <source>
        <strain evidence="3">CCUG 56607</strain>
    </source>
</reference>
<evidence type="ECO:0000313" key="2">
    <source>
        <dbReference type="EMBL" id="MFD1019540.1"/>
    </source>
</evidence>
<feature type="transmembrane region" description="Helical" evidence="1">
    <location>
        <begin position="37"/>
        <end position="57"/>
    </location>
</feature>
<evidence type="ECO:0000313" key="3">
    <source>
        <dbReference type="Proteomes" id="UP001596990"/>
    </source>
</evidence>
<dbReference type="Proteomes" id="UP001596990">
    <property type="component" value="Unassembled WGS sequence"/>
</dbReference>
<comment type="caution">
    <text evidence="2">The sequence shown here is derived from an EMBL/GenBank/DDBJ whole genome shotgun (WGS) entry which is preliminary data.</text>
</comment>
<dbReference type="RefSeq" id="WP_386059596.1">
    <property type="nucleotide sequence ID" value="NZ_JBHTKL010000005.1"/>
</dbReference>
<sequence length="106" mass="12260">MYWETLPNGVWVIFYLFLLTTFATAVWNMVRKKMVILSILTIAVSITIPITGIFNSIGRHQGVNEFEHLVSELQQGAVWTVYIILGLLYLIAYWGLFMFKKNTLVE</sequence>
<keyword evidence="3" id="KW-1185">Reference proteome</keyword>
<gene>
    <name evidence="2" type="ORF">ACFQ2J_10190</name>
</gene>
<accession>A0ABW3L2V6</accession>
<dbReference type="EMBL" id="JBHTKL010000005">
    <property type="protein sequence ID" value="MFD1019540.1"/>
    <property type="molecule type" value="Genomic_DNA"/>
</dbReference>
<organism evidence="2 3">
    <name type="scientific">Thalassobacillus hwangdonensis</name>
    <dbReference type="NCBI Taxonomy" id="546108"/>
    <lineage>
        <taxon>Bacteria</taxon>
        <taxon>Bacillati</taxon>
        <taxon>Bacillota</taxon>
        <taxon>Bacilli</taxon>
        <taxon>Bacillales</taxon>
        <taxon>Bacillaceae</taxon>
        <taxon>Thalassobacillus</taxon>
    </lineage>
</organism>
<feature type="transmembrane region" description="Helical" evidence="1">
    <location>
        <begin position="12"/>
        <end position="30"/>
    </location>
</feature>
<keyword evidence="1" id="KW-0472">Membrane</keyword>